<dbReference type="EMBL" id="FOSR01000026">
    <property type="protein sequence ID" value="SFL29458.1"/>
    <property type="molecule type" value="Genomic_DNA"/>
</dbReference>
<proteinExistence type="predicted"/>
<dbReference type="AlphaFoldDB" id="A0A1I4GHE9"/>
<dbReference type="Proteomes" id="UP000198725">
    <property type="component" value="Unassembled WGS sequence"/>
</dbReference>
<keyword evidence="3" id="KW-1185">Reference proteome</keyword>
<sequence length="224" mass="24544">MASWRGKQKKGPVAGPGGSYCGFETQVRSHRHYTTAGCSMSNCKSLSMQDFTHNNSLQPTAIPLRGLSATELKRYASMTQHSRPIWFATLVTPWAVPIGLVLTTLLFGLFTKGLDAIRVPEESYFVFVYILPATYTAMLALGLPYILWLRAHGVLTFLLVCAGAMVSATIVSPIYVWVRLDSTQLQIGDFLIPAFFGLLSGIVFCFAAGITFRPSGRAKKPRAT</sequence>
<reference evidence="3" key="1">
    <citation type="submission" date="2016-10" db="EMBL/GenBank/DDBJ databases">
        <authorList>
            <person name="Varghese N."/>
            <person name="Submissions S."/>
        </authorList>
    </citation>
    <scope>NUCLEOTIDE SEQUENCE [LARGE SCALE GENOMIC DNA]</scope>
    <source>
        <strain evidence="3">MO64</strain>
    </source>
</reference>
<feature type="transmembrane region" description="Helical" evidence="1">
    <location>
        <begin position="123"/>
        <end position="147"/>
    </location>
</feature>
<keyword evidence="1" id="KW-1133">Transmembrane helix</keyword>
<feature type="transmembrane region" description="Helical" evidence="1">
    <location>
        <begin position="85"/>
        <end position="111"/>
    </location>
</feature>
<feature type="transmembrane region" description="Helical" evidence="1">
    <location>
        <begin position="190"/>
        <end position="212"/>
    </location>
</feature>
<accession>A0A1I4GHE9</accession>
<name>A0A1I4GHE9_9GAMM</name>
<feature type="transmembrane region" description="Helical" evidence="1">
    <location>
        <begin position="154"/>
        <end position="178"/>
    </location>
</feature>
<evidence type="ECO:0000313" key="2">
    <source>
        <dbReference type="EMBL" id="SFL29458.1"/>
    </source>
</evidence>
<keyword evidence="1" id="KW-0472">Membrane</keyword>
<organism evidence="2 3">
    <name type="scientific">Rhodanobacter glycinis</name>
    <dbReference type="NCBI Taxonomy" id="582702"/>
    <lineage>
        <taxon>Bacteria</taxon>
        <taxon>Pseudomonadati</taxon>
        <taxon>Pseudomonadota</taxon>
        <taxon>Gammaproteobacteria</taxon>
        <taxon>Lysobacterales</taxon>
        <taxon>Rhodanobacteraceae</taxon>
        <taxon>Rhodanobacter</taxon>
    </lineage>
</organism>
<gene>
    <name evidence="2" type="ORF">SAMN05192579_1264</name>
</gene>
<evidence type="ECO:0000256" key="1">
    <source>
        <dbReference type="SAM" id="Phobius"/>
    </source>
</evidence>
<protein>
    <submittedName>
        <fullName evidence="2">Uncharacterized protein</fullName>
    </submittedName>
</protein>
<evidence type="ECO:0000313" key="3">
    <source>
        <dbReference type="Proteomes" id="UP000198725"/>
    </source>
</evidence>
<keyword evidence="1" id="KW-0812">Transmembrane</keyword>